<reference evidence="2 3" key="1">
    <citation type="submission" date="2006-02" db="EMBL/GenBank/DDBJ databases">
        <authorList>
            <person name="Amann R."/>
            <person name="Ferriera S."/>
            <person name="Johnson J."/>
            <person name="Kravitz S."/>
            <person name="Halpern A."/>
            <person name="Remington K."/>
            <person name="Beeson K."/>
            <person name="Tran B."/>
            <person name="Rogers Y.-H."/>
            <person name="Friedman R."/>
            <person name="Venter J.C."/>
        </authorList>
    </citation>
    <scope>NUCLEOTIDE SEQUENCE [LARGE SCALE GENOMIC DNA]</scope>
    <source>
        <strain evidence="2 3">DSM 3645</strain>
    </source>
</reference>
<dbReference type="RefSeq" id="WP_002652302.1">
    <property type="nucleotide sequence ID" value="NZ_CH672376.1"/>
</dbReference>
<dbReference type="STRING" id="314230.DSM3645_22014"/>
<dbReference type="OrthoDB" id="270727at2"/>
<dbReference type="Gene3D" id="3.30.700.10">
    <property type="entry name" value="Glycoprotein, Type 4 Pilin"/>
    <property type="match status" value="1"/>
</dbReference>
<dbReference type="Pfam" id="PF07963">
    <property type="entry name" value="N_methyl"/>
    <property type="match status" value="1"/>
</dbReference>
<dbReference type="NCBIfam" id="TIGR04294">
    <property type="entry name" value="pre_pil_HX9DG"/>
    <property type="match status" value="1"/>
</dbReference>
<dbReference type="Proteomes" id="UP000004358">
    <property type="component" value="Unassembled WGS sequence"/>
</dbReference>
<dbReference type="InterPro" id="IPR027558">
    <property type="entry name" value="Pre_pil_HX9DG_C"/>
</dbReference>
<dbReference type="InterPro" id="IPR011453">
    <property type="entry name" value="DUF1559"/>
</dbReference>
<name>A3ZUF1_9BACT</name>
<dbReference type="eggNOG" id="COG2165">
    <property type="taxonomic scope" value="Bacteria"/>
</dbReference>
<dbReference type="SUPFAM" id="SSF54523">
    <property type="entry name" value="Pili subunits"/>
    <property type="match status" value="1"/>
</dbReference>
<dbReference type="AlphaFoldDB" id="A3ZUF1"/>
<dbReference type="InterPro" id="IPR012902">
    <property type="entry name" value="N_methyl_site"/>
</dbReference>
<dbReference type="NCBIfam" id="TIGR02532">
    <property type="entry name" value="IV_pilin_GFxxxE"/>
    <property type="match status" value="1"/>
</dbReference>
<feature type="domain" description="DUF1559" evidence="1">
    <location>
        <begin position="32"/>
        <end position="283"/>
    </location>
</feature>
<comment type="caution">
    <text evidence="2">The sequence shown here is derived from an EMBL/GenBank/DDBJ whole genome shotgun (WGS) entry which is preliminary data.</text>
</comment>
<organism evidence="2 3">
    <name type="scientific">Blastopirellula marina DSM 3645</name>
    <dbReference type="NCBI Taxonomy" id="314230"/>
    <lineage>
        <taxon>Bacteria</taxon>
        <taxon>Pseudomonadati</taxon>
        <taxon>Planctomycetota</taxon>
        <taxon>Planctomycetia</taxon>
        <taxon>Pirellulales</taxon>
        <taxon>Pirellulaceae</taxon>
        <taxon>Blastopirellula</taxon>
    </lineage>
</organism>
<dbReference type="HOGENOM" id="CLU_041661_0_0_0"/>
<accession>A3ZUF1</accession>
<protein>
    <recommendedName>
        <fullName evidence="1">DUF1559 domain-containing protein</fullName>
    </recommendedName>
</protein>
<dbReference type="PANTHER" id="PTHR30093:SF2">
    <property type="entry name" value="TYPE II SECRETION SYSTEM PROTEIN H"/>
    <property type="match status" value="1"/>
</dbReference>
<evidence type="ECO:0000313" key="2">
    <source>
        <dbReference type="EMBL" id="EAQ79861.1"/>
    </source>
</evidence>
<dbReference type="EMBL" id="AANZ01000012">
    <property type="protein sequence ID" value="EAQ79861.1"/>
    <property type="molecule type" value="Genomic_DNA"/>
</dbReference>
<dbReference type="Pfam" id="PF07596">
    <property type="entry name" value="SBP_bac_10"/>
    <property type="match status" value="1"/>
</dbReference>
<evidence type="ECO:0000259" key="1">
    <source>
        <dbReference type="Pfam" id="PF07596"/>
    </source>
</evidence>
<gene>
    <name evidence="2" type="ORF">DSM3645_22014</name>
</gene>
<dbReference type="InterPro" id="IPR045584">
    <property type="entry name" value="Pilin-like"/>
</dbReference>
<proteinExistence type="predicted"/>
<evidence type="ECO:0000313" key="3">
    <source>
        <dbReference type="Proteomes" id="UP000004358"/>
    </source>
</evidence>
<dbReference type="PANTHER" id="PTHR30093">
    <property type="entry name" value="GENERAL SECRETION PATHWAY PROTEIN G"/>
    <property type="match status" value="1"/>
</dbReference>
<sequence length="301" mass="32973">MKSKRMGFTLVELLVVIAIIGALIALLLPAVQQAREAARRSSCQNQLKQMGLAFHNYHDTFLTLPAAYLKSAATGNSGNTSGLIWLKSLLPFLEQGNFHDQWNYKKGYNSNPDNITLVSQVIPSFLCPSDEPSMTYHEVPNYNYACNLGTTDLARTTPYNGVDYLQAPFEHAGRNFRFAAITDGLSHTILVGEVRQAQITGDYRGLIWLGEHVGFTTHYGPNTLSPDLLVSSYCKNDEMEPIGLPCAGASSTRLFSARSQHPGGVQVVNADGSVHFIPETIDLNTWRGMSGINDGQVLGSY</sequence>